<evidence type="ECO:0000313" key="2">
    <source>
        <dbReference type="EMBL" id="SUQ00655.1"/>
    </source>
</evidence>
<evidence type="ECO:0008006" key="4">
    <source>
        <dbReference type="Google" id="ProtNLM"/>
    </source>
</evidence>
<keyword evidence="3" id="KW-1185">Reference proteome</keyword>
<protein>
    <recommendedName>
        <fullName evidence="4">DUF2357 domain-containing protein</fullName>
    </recommendedName>
</protein>
<accession>A0A0A8V8Q1</accession>
<reference evidence="2 3" key="2">
    <citation type="submission" date="2018-06" db="EMBL/GenBank/DDBJ databases">
        <authorList>
            <consortium name="Pathogen Informatics"/>
            <person name="Doyle S."/>
        </authorList>
    </citation>
    <scope>NUCLEOTIDE SEQUENCE [LARGE SCALE GENOMIC DNA]</scope>
    <source>
        <strain evidence="2 3">NCTC10476</strain>
    </source>
</reference>
<dbReference type="Proteomes" id="UP000255169">
    <property type="component" value="Unassembled WGS sequence"/>
</dbReference>
<dbReference type="GeneID" id="66877927"/>
<dbReference type="EMBL" id="LN681231">
    <property type="protein sequence ID" value="CEK25945.1"/>
    <property type="molecule type" value="Genomic_DNA"/>
</dbReference>
<proteinExistence type="predicted"/>
<evidence type="ECO:0000313" key="1">
    <source>
        <dbReference type="EMBL" id="CEK25945.1"/>
    </source>
</evidence>
<gene>
    <name evidence="1" type="ORF">CSF007_0755</name>
    <name evidence="2" type="ORF">NCTC10476_01958</name>
</gene>
<reference evidence="1" key="1">
    <citation type="journal article" date="2015" name="Genome Announc.">
        <title>Complete Genome Sequence of Yersinia ruckeri Strain CSF007-82, Etiologic Agent of Red Mouth Disease in Salmonid Fish.</title>
        <authorList>
            <person name="Nelson M.C."/>
            <person name="LaPatra S.E."/>
            <person name="Welch T.J."/>
            <person name="Graf J."/>
        </authorList>
    </citation>
    <scope>NUCLEOTIDE SEQUENCE</scope>
    <source>
        <strain evidence="1">CSF007-82</strain>
    </source>
</reference>
<dbReference type="AlphaFoldDB" id="A0A0A8V8Q1"/>
<name>A0A0A8V8Q1_YERRU</name>
<dbReference type="EMBL" id="UHJG01000001">
    <property type="protein sequence ID" value="SUQ00655.1"/>
    <property type="molecule type" value="Genomic_DNA"/>
</dbReference>
<dbReference type="OrthoDB" id="980345at2"/>
<organism evidence="1">
    <name type="scientific">Yersinia ruckeri</name>
    <dbReference type="NCBI Taxonomy" id="29486"/>
    <lineage>
        <taxon>Bacteria</taxon>
        <taxon>Pseudomonadati</taxon>
        <taxon>Pseudomonadota</taxon>
        <taxon>Gammaproteobacteria</taxon>
        <taxon>Enterobacterales</taxon>
        <taxon>Yersiniaceae</taxon>
        <taxon>Yersinia</taxon>
    </lineage>
</organism>
<evidence type="ECO:0000313" key="3">
    <source>
        <dbReference type="Proteomes" id="UP000255169"/>
    </source>
</evidence>
<sequence length="612" mass="70226">MQLDIIILSGDRSGLVINLGELSSHSSITSWVKENEALELRLEVIGSYSEAEIVLYDHQIIATEILEDEGRTVFVWKPKRRWGEQYEYLFFNYFGIAEFTVKLFSHSFIDPDFINFQPIEVLASKANAKNVEYMLSYLAKLNDDELHSIFQTTKYNSGFKDGVNSPRSNLERLEYAFQLVCTLLPEILKKPITKLLPIQKIISPNDYNVFDDSSLGWLMSNLSVLDECDDINQSHLIYGTRMYRASSLQVSELEENTDVYENWVVHGFLDLLIVEISNQISSYDNIFPQSSKLSIPKPDGYSSFFDQINKFRKSLLNGQITRCEKLASSATKLKFHLDNYLPVSQVLKQRPILTPKAAANTAYRSIFINFINWFEKSSPDWSVYENLFAIKSIPILFESYSFYRVAETLSGIFDGKQKIGNYWEDSVGNEITLFREPIYWMNKNRNIADSIFINTEGLSSTKTGIRKRDYSHRYAHRSPDIVIEIKLPNGFRKLLILDAKYTSAKLAVDKHLPECTMKYVHGIHLKGSGATVVDAFTILYPDVQGNLYSFHSFEHDVFSDNPVTPSLQCVGLELSESEHQDNLFKVINATLLNALRHSYNSEDINKLEKKVN</sequence>
<dbReference type="RefSeq" id="WP_004723224.1">
    <property type="nucleotide sequence ID" value="NZ_CCYO01000011.1"/>
</dbReference>